<comment type="similarity">
    <text evidence="1">Belongs to the GST superfamily. Zeta family.</text>
</comment>
<dbReference type="InterPro" id="IPR034333">
    <property type="entry name" value="GST_Zeta_N"/>
</dbReference>
<evidence type="ECO:0000259" key="2">
    <source>
        <dbReference type="PROSITE" id="PS50404"/>
    </source>
</evidence>
<organism evidence="4 5">
    <name type="scientific">Qipengyuania oceanensis</name>
    <dbReference type="NCBI Taxonomy" id="1463597"/>
    <lineage>
        <taxon>Bacteria</taxon>
        <taxon>Pseudomonadati</taxon>
        <taxon>Pseudomonadota</taxon>
        <taxon>Alphaproteobacteria</taxon>
        <taxon>Sphingomonadales</taxon>
        <taxon>Erythrobacteraceae</taxon>
        <taxon>Qipengyuania</taxon>
    </lineage>
</organism>
<dbReference type="OrthoDB" id="509852at2"/>
<dbReference type="InterPro" id="IPR010987">
    <property type="entry name" value="Glutathione-S-Trfase_C-like"/>
</dbReference>
<dbReference type="Pfam" id="PF02798">
    <property type="entry name" value="GST_N"/>
    <property type="match status" value="1"/>
</dbReference>
<dbReference type="InterPro" id="IPR036249">
    <property type="entry name" value="Thioredoxin-like_sf"/>
</dbReference>
<dbReference type="SUPFAM" id="SSF47616">
    <property type="entry name" value="GST C-terminal domain-like"/>
    <property type="match status" value="1"/>
</dbReference>
<dbReference type="GO" id="GO:0016034">
    <property type="term" value="F:maleylacetoacetate isomerase activity"/>
    <property type="evidence" value="ECO:0007669"/>
    <property type="project" value="UniProtKB-EC"/>
</dbReference>
<gene>
    <name evidence="4" type="primary">maiA</name>
    <name evidence="4" type="ORF">GRI48_04320</name>
</gene>
<evidence type="ECO:0000256" key="1">
    <source>
        <dbReference type="ARBA" id="ARBA00010007"/>
    </source>
</evidence>
<accession>A0A844YE50</accession>
<dbReference type="AlphaFoldDB" id="A0A844YE50"/>
<dbReference type="InterPro" id="IPR040079">
    <property type="entry name" value="Glutathione_S-Trfase"/>
</dbReference>
<dbReference type="Gene3D" id="3.40.30.10">
    <property type="entry name" value="Glutaredoxin"/>
    <property type="match status" value="1"/>
</dbReference>
<dbReference type="InterPro" id="IPR036282">
    <property type="entry name" value="Glutathione-S-Trfase_C_sf"/>
</dbReference>
<dbReference type="RefSeq" id="WP_160671910.1">
    <property type="nucleotide sequence ID" value="NZ_WTYN01000001.1"/>
</dbReference>
<evidence type="ECO:0000313" key="5">
    <source>
        <dbReference type="Proteomes" id="UP000445582"/>
    </source>
</evidence>
<dbReference type="GO" id="GO:0006559">
    <property type="term" value="P:L-phenylalanine catabolic process"/>
    <property type="evidence" value="ECO:0007669"/>
    <property type="project" value="TreeGrafter"/>
</dbReference>
<dbReference type="NCBIfam" id="TIGR01262">
    <property type="entry name" value="maiA"/>
    <property type="match status" value="1"/>
</dbReference>
<sequence length="216" mass="24830">MRLHAYYRSSTSYRLRCALNLKGLDYEVVPVNLLKSEQRGEAFRSRNPFAGVPMLEADGHDRAQSMAIIEWLDEAYPARPLLPADIEQRFIARELGYAIATELHAPLNLPILQYLKNELEQSQEDIGIWYRHWLAKTLEPLEQRLEQLGTGDFLCEAPGFFEAVLIPQMYNARRFDFDFSAMPHMERIEAACLALPAFLRAHPDNQPDTPEGEKVL</sequence>
<dbReference type="InterPro" id="IPR004045">
    <property type="entry name" value="Glutathione_S-Trfase_N"/>
</dbReference>
<keyword evidence="4" id="KW-0413">Isomerase</keyword>
<dbReference type="SUPFAM" id="SSF52833">
    <property type="entry name" value="Thioredoxin-like"/>
    <property type="match status" value="1"/>
</dbReference>
<dbReference type="EC" id="5.2.1.2" evidence="4"/>
<feature type="domain" description="GST N-terminal" evidence="2">
    <location>
        <begin position="1"/>
        <end position="80"/>
    </location>
</feature>
<dbReference type="PANTHER" id="PTHR42673">
    <property type="entry name" value="MALEYLACETOACETATE ISOMERASE"/>
    <property type="match status" value="1"/>
</dbReference>
<dbReference type="EMBL" id="WTYN01000001">
    <property type="protein sequence ID" value="MXO62232.1"/>
    <property type="molecule type" value="Genomic_DNA"/>
</dbReference>
<feature type="domain" description="GST C-terminal" evidence="3">
    <location>
        <begin position="85"/>
        <end position="211"/>
    </location>
</feature>
<proteinExistence type="inferred from homology"/>
<dbReference type="Proteomes" id="UP000445582">
    <property type="component" value="Unassembled WGS sequence"/>
</dbReference>
<dbReference type="CDD" id="cd03042">
    <property type="entry name" value="GST_N_Zeta"/>
    <property type="match status" value="1"/>
</dbReference>
<dbReference type="SFLD" id="SFLDG00358">
    <property type="entry name" value="Main_(cytGST)"/>
    <property type="match status" value="1"/>
</dbReference>
<dbReference type="PROSITE" id="PS50405">
    <property type="entry name" value="GST_CTER"/>
    <property type="match status" value="1"/>
</dbReference>
<dbReference type="PANTHER" id="PTHR42673:SF4">
    <property type="entry name" value="MALEYLACETOACETATE ISOMERASE"/>
    <property type="match status" value="1"/>
</dbReference>
<evidence type="ECO:0000313" key="4">
    <source>
        <dbReference type="EMBL" id="MXO62232.1"/>
    </source>
</evidence>
<keyword evidence="5" id="KW-1185">Reference proteome</keyword>
<name>A0A844YE50_9SPHN</name>
<comment type="caution">
    <text evidence="4">The sequence shown here is derived from an EMBL/GenBank/DDBJ whole genome shotgun (WGS) entry which is preliminary data.</text>
</comment>
<dbReference type="InterPro" id="IPR005955">
    <property type="entry name" value="GST_Zeta"/>
</dbReference>
<protein>
    <submittedName>
        <fullName evidence="4">Maleylacetoacetate isomerase</fullName>
        <ecNumber evidence="4">5.2.1.2</ecNumber>
    </submittedName>
</protein>
<dbReference type="Gene3D" id="1.20.1050.10">
    <property type="match status" value="1"/>
</dbReference>
<dbReference type="GO" id="GO:0006749">
    <property type="term" value="P:glutathione metabolic process"/>
    <property type="evidence" value="ECO:0007669"/>
    <property type="project" value="TreeGrafter"/>
</dbReference>
<dbReference type="PROSITE" id="PS50404">
    <property type="entry name" value="GST_NTER"/>
    <property type="match status" value="1"/>
</dbReference>
<dbReference type="SFLD" id="SFLDS00019">
    <property type="entry name" value="Glutathione_Transferase_(cytos"/>
    <property type="match status" value="1"/>
</dbReference>
<dbReference type="GO" id="GO:0005737">
    <property type="term" value="C:cytoplasm"/>
    <property type="evidence" value="ECO:0007669"/>
    <property type="project" value="InterPro"/>
</dbReference>
<dbReference type="GO" id="GO:0004364">
    <property type="term" value="F:glutathione transferase activity"/>
    <property type="evidence" value="ECO:0007669"/>
    <property type="project" value="TreeGrafter"/>
</dbReference>
<evidence type="ECO:0000259" key="3">
    <source>
        <dbReference type="PROSITE" id="PS50405"/>
    </source>
</evidence>
<reference evidence="4 5" key="1">
    <citation type="submission" date="2019-12" db="EMBL/GenBank/DDBJ databases">
        <title>Genomic-based taxomic classification of the family Erythrobacteraceae.</title>
        <authorList>
            <person name="Xu L."/>
        </authorList>
    </citation>
    <scope>NUCLEOTIDE SEQUENCE [LARGE SCALE GENOMIC DNA]</scope>
    <source>
        <strain evidence="4 5">MCCC 1A09965</strain>
    </source>
</reference>